<accession>A0A175YI00</accession>
<dbReference type="Pfam" id="PF12928">
    <property type="entry name" value="tRNA_int_end_N2"/>
    <property type="match status" value="1"/>
</dbReference>
<evidence type="ECO:0000313" key="3">
    <source>
        <dbReference type="EMBL" id="WOH16147.1"/>
    </source>
</evidence>
<protein>
    <submittedName>
        <fullName evidence="3">Uncharacterized protein</fullName>
    </submittedName>
</protein>
<keyword evidence="4" id="KW-1185">Reference proteome</keyword>
<name>A0A175YI00_DAUCS</name>
<dbReference type="AlphaFoldDB" id="A0A175YI00"/>
<organism evidence="3 4">
    <name type="scientific">Daucus carota subsp. sativus</name>
    <name type="common">Carrot</name>
    <dbReference type="NCBI Taxonomy" id="79200"/>
    <lineage>
        <taxon>Eukaryota</taxon>
        <taxon>Viridiplantae</taxon>
        <taxon>Streptophyta</taxon>
        <taxon>Embryophyta</taxon>
        <taxon>Tracheophyta</taxon>
        <taxon>Spermatophyta</taxon>
        <taxon>Magnoliopsida</taxon>
        <taxon>eudicotyledons</taxon>
        <taxon>Gunneridae</taxon>
        <taxon>Pentapetalae</taxon>
        <taxon>asterids</taxon>
        <taxon>campanulids</taxon>
        <taxon>Apiales</taxon>
        <taxon>Apiaceae</taxon>
        <taxon>Apioideae</taxon>
        <taxon>Scandiceae</taxon>
        <taxon>Daucinae</taxon>
        <taxon>Daucus</taxon>
        <taxon>Daucus sect. Daucus</taxon>
    </lineage>
</organism>
<dbReference type="KEGG" id="dcr:108200545"/>
<reference evidence="3" key="2">
    <citation type="submission" date="2022-03" db="EMBL/GenBank/DDBJ databases">
        <title>Draft title - Genomic analysis of global carrot germplasm unveils the trajectory of domestication and the origin of high carotenoid orange carrot.</title>
        <authorList>
            <person name="Iorizzo M."/>
            <person name="Ellison S."/>
            <person name="Senalik D."/>
            <person name="Macko-Podgorni A."/>
            <person name="Grzebelus D."/>
            <person name="Bostan H."/>
            <person name="Rolling W."/>
            <person name="Curaba J."/>
            <person name="Simon P."/>
        </authorList>
    </citation>
    <scope>NUCLEOTIDE SEQUENCE</scope>
    <source>
        <tissue evidence="3">Leaf</tissue>
    </source>
</reference>
<dbReference type="Proteomes" id="UP000077755">
    <property type="component" value="Chromosome 9"/>
</dbReference>
<dbReference type="OrthoDB" id="408683at2759"/>
<keyword evidence="2" id="KW-0819">tRNA processing</keyword>
<comment type="similarity">
    <text evidence="1">Belongs to the SEN54 family.</text>
</comment>
<dbReference type="GO" id="GO:0000214">
    <property type="term" value="C:tRNA-intron endonuclease complex"/>
    <property type="evidence" value="ECO:0007669"/>
    <property type="project" value="TreeGrafter"/>
</dbReference>
<evidence type="ECO:0000313" key="4">
    <source>
        <dbReference type="Proteomes" id="UP000077755"/>
    </source>
</evidence>
<dbReference type="OMA" id="GCCWESF"/>
<sequence>MEVEDYASSSGGTSDSELLTQDTNDEEICDYSGELLKFKCRKLTSKANWKDELGMAEIVSYHGRLWKSTGIVRDGKIYYSIEEALFMAEIGALDLLRDDLCLSLEEIYKMVSQGKFGCCWESFQVYRHLKSLGYIIGRHGVPWTLKRLVKSEPKLNEATEEINTKCDREAEDKSTIIEMFKGMHIDKVKAIFDVYPPNSNFKKTSPGNPSFVLCLTSSLPPSKQEISNLERQCYGIPLKFCNIENGRVSFFSFNMVELPLLP</sequence>
<proteinExistence type="inferred from homology"/>
<evidence type="ECO:0000256" key="2">
    <source>
        <dbReference type="ARBA" id="ARBA00022694"/>
    </source>
</evidence>
<dbReference type="InterPro" id="IPR024337">
    <property type="entry name" value="tRNA_splic_suSen54"/>
</dbReference>
<gene>
    <name evidence="3" type="ORF">DCAR_0935696</name>
</gene>
<dbReference type="PANTHER" id="PTHR21027:SF1">
    <property type="entry name" value="TRNA-SPLICING ENDONUCLEASE SUBUNIT SEN54"/>
    <property type="match status" value="1"/>
</dbReference>
<dbReference type="GO" id="GO:0000379">
    <property type="term" value="P:tRNA-type intron splice site recognition and cleavage"/>
    <property type="evidence" value="ECO:0007669"/>
    <property type="project" value="TreeGrafter"/>
</dbReference>
<reference evidence="3" key="1">
    <citation type="journal article" date="2016" name="Nat. Genet.">
        <title>A high-quality carrot genome assembly provides new insights into carotenoid accumulation and asterid genome evolution.</title>
        <authorList>
            <person name="Iorizzo M."/>
            <person name="Ellison S."/>
            <person name="Senalik D."/>
            <person name="Zeng P."/>
            <person name="Satapoomin P."/>
            <person name="Huang J."/>
            <person name="Bowman M."/>
            <person name="Iovene M."/>
            <person name="Sanseverino W."/>
            <person name="Cavagnaro P."/>
            <person name="Yildiz M."/>
            <person name="Macko-Podgorni A."/>
            <person name="Moranska E."/>
            <person name="Grzebelus E."/>
            <person name="Grzebelus D."/>
            <person name="Ashrafi H."/>
            <person name="Zheng Z."/>
            <person name="Cheng S."/>
            <person name="Spooner D."/>
            <person name="Van Deynze A."/>
            <person name="Simon P."/>
        </authorList>
    </citation>
    <scope>NUCLEOTIDE SEQUENCE</scope>
    <source>
        <tissue evidence="3">Leaf</tissue>
    </source>
</reference>
<dbReference type="EMBL" id="CP093351">
    <property type="protein sequence ID" value="WOH16147.1"/>
    <property type="molecule type" value="Genomic_DNA"/>
</dbReference>
<dbReference type="PANTHER" id="PTHR21027">
    <property type="entry name" value="TRNA-SPLICING ENDONUCLEASE SUBUNIT SEN54"/>
    <property type="match status" value="1"/>
</dbReference>
<dbReference type="InterPro" id="IPR024336">
    <property type="entry name" value="tRNA_splic_suSen54_N"/>
</dbReference>
<evidence type="ECO:0000256" key="1">
    <source>
        <dbReference type="ARBA" id="ARBA00005736"/>
    </source>
</evidence>
<dbReference type="Gramene" id="KZM83153">
    <property type="protein sequence ID" value="KZM83153"/>
    <property type="gene ID" value="DCAR_030722"/>
</dbReference>